<evidence type="ECO:0000256" key="1">
    <source>
        <dbReference type="ARBA" id="ARBA00006479"/>
    </source>
</evidence>
<dbReference type="InterPro" id="IPR043129">
    <property type="entry name" value="ATPase_NBD"/>
</dbReference>
<gene>
    <name evidence="2" type="ORF">ACFQY8_01905</name>
</gene>
<dbReference type="Pfam" id="PF00480">
    <property type="entry name" value="ROK"/>
    <property type="match status" value="1"/>
</dbReference>
<dbReference type="SUPFAM" id="SSF53067">
    <property type="entry name" value="Actin-like ATPase domain"/>
    <property type="match status" value="1"/>
</dbReference>
<dbReference type="InterPro" id="IPR000600">
    <property type="entry name" value="ROK"/>
</dbReference>
<dbReference type="EMBL" id="JBHTHQ010000012">
    <property type="protein sequence ID" value="MFD0704505.1"/>
    <property type="molecule type" value="Genomic_DNA"/>
</dbReference>
<protein>
    <submittedName>
        <fullName evidence="2">ROK family protein</fullName>
    </submittedName>
</protein>
<keyword evidence="3" id="KW-1185">Reference proteome</keyword>
<evidence type="ECO:0000313" key="3">
    <source>
        <dbReference type="Proteomes" id="UP001597036"/>
    </source>
</evidence>
<accession>A0ABW2Y2L7</accession>
<name>A0ABW2Y2L7_9BIFI</name>
<organism evidence="2 3">
    <name type="scientific">Alloscardovia venturai</name>
    <dbReference type="NCBI Taxonomy" id="1769421"/>
    <lineage>
        <taxon>Bacteria</taxon>
        <taxon>Bacillati</taxon>
        <taxon>Actinomycetota</taxon>
        <taxon>Actinomycetes</taxon>
        <taxon>Bifidobacteriales</taxon>
        <taxon>Bifidobacteriaceae</taxon>
        <taxon>Alloscardovia</taxon>
    </lineage>
</organism>
<sequence length="374" mass="38787">MRWDEDFNSKQLIVDNRPSYIAVDIGGTKIASAIVAMTESAYMEDSGTDSEDFVGLPSSQILRKAASKADALTEAEHTAAVSCRVRKPTDALSGGPHVLRTVVKLIERQYERARNAGITIRGIGIGSAGVVDSERGIIISATDIMPGWAGQCVARALQESPVVGSVPVYMVGDVGAHGLGEALYGAGKGYESVLSLGIGTGIGGAYIERGTLKSGAHGAAGHAGHVSHGLGAGVLCSCGAYGHIEPVASGTGLATLYNLRKDKHTATALNGADVVERMMNGESFARTIVYESAKALGECIAGMANLIDPSIIVMSGSVVKAGQVWWDALREGFFSSALGPIQETKLVSGELGDDAPLIGAAYAVHAYISARKER</sequence>
<dbReference type="Proteomes" id="UP001597036">
    <property type="component" value="Unassembled WGS sequence"/>
</dbReference>
<dbReference type="PANTHER" id="PTHR18964">
    <property type="entry name" value="ROK (REPRESSOR, ORF, KINASE) FAMILY"/>
    <property type="match status" value="1"/>
</dbReference>
<reference evidence="3" key="1">
    <citation type="journal article" date="2019" name="Int. J. Syst. Evol. Microbiol.">
        <title>The Global Catalogue of Microorganisms (GCM) 10K type strain sequencing project: providing services to taxonomists for standard genome sequencing and annotation.</title>
        <authorList>
            <consortium name="The Broad Institute Genomics Platform"/>
            <consortium name="The Broad Institute Genome Sequencing Center for Infectious Disease"/>
            <person name="Wu L."/>
            <person name="Ma J."/>
        </authorList>
    </citation>
    <scope>NUCLEOTIDE SEQUENCE [LARGE SCALE GENOMIC DNA]</scope>
    <source>
        <strain evidence="3">CCM 8604</strain>
    </source>
</reference>
<dbReference type="Gene3D" id="3.30.420.40">
    <property type="match status" value="2"/>
</dbReference>
<dbReference type="PANTHER" id="PTHR18964:SF169">
    <property type="entry name" value="N-ACETYLMANNOSAMINE KINASE"/>
    <property type="match status" value="1"/>
</dbReference>
<dbReference type="RefSeq" id="WP_377938061.1">
    <property type="nucleotide sequence ID" value="NZ_JBHTHQ010000012.1"/>
</dbReference>
<proteinExistence type="inferred from homology"/>
<evidence type="ECO:0000313" key="2">
    <source>
        <dbReference type="EMBL" id="MFD0704505.1"/>
    </source>
</evidence>
<comment type="caution">
    <text evidence="2">The sequence shown here is derived from an EMBL/GenBank/DDBJ whole genome shotgun (WGS) entry which is preliminary data.</text>
</comment>
<comment type="similarity">
    <text evidence="1">Belongs to the ROK (NagC/XylR) family.</text>
</comment>